<organism evidence="2 3">
    <name type="scientific">Zhouia amylolytica</name>
    <dbReference type="NCBI Taxonomy" id="376730"/>
    <lineage>
        <taxon>Bacteria</taxon>
        <taxon>Pseudomonadati</taxon>
        <taxon>Bacteroidota</taxon>
        <taxon>Flavobacteriia</taxon>
        <taxon>Flavobacteriales</taxon>
        <taxon>Flavobacteriaceae</taxon>
        <taxon>Zhouia</taxon>
    </lineage>
</organism>
<dbReference type="AlphaFoldDB" id="A0A1I6T0L5"/>
<accession>A0A1I6T0L5</accession>
<evidence type="ECO:0008006" key="4">
    <source>
        <dbReference type="Google" id="ProtNLM"/>
    </source>
</evidence>
<dbReference type="Proteomes" id="UP000183209">
    <property type="component" value="Unassembled WGS sequence"/>
</dbReference>
<dbReference type="RefSeq" id="WP_074978285.1">
    <property type="nucleotide sequence ID" value="NZ_FPAG01000005.1"/>
</dbReference>
<gene>
    <name evidence="2" type="ORF">SAMN04487906_1759</name>
</gene>
<feature type="coiled-coil region" evidence="1">
    <location>
        <begin position="88"/>
        <end position="136"/>
    </location>
</feature>
<name>A0A1I6T0L5_9FLAO</name>
<evidence type="ECO:0000313" key="2">
    <source>
        <dbReference type="EMBL" id="SFS82567.1"/>
    </source>
</evidence>
<proteinExistence type="predicted"/>
<dbReference type="OrthoDB" id="796548at2"/>
<keyword evidence="1" id="KW-0175">Coiled coil</keyword>
<reference evidence="2 3" key="1">
    <citation type="submission" date="2016-10" db="EMBL/GenBank/DDBJ databases">
        <authorList>
            <person name="de Groot N.N."/>
        </authorList>
    </citation>
    <scope>NUCLEOTIDE SEQUENCE [LARGE SCALE GENOMIC DNA]</scope>
    <source>
        <strain evidence="2 3">CGMCC 1.6114</strain>
    </source>
</reference>
<dbReference type="EMBL" id="FPAG01000005">
    <property type="protein sequence ID" value="SFS82567.1"/>
    <property type="molecule type" value="Genomic_DNA"/>
</dbReference>
<evidence type="ECO:0000313" key="3">
    <source>
        <dbReference type="Proteomes" id="UP000183209"/>
    </source>
</evidence>
<sequence length="136" mass="15200">MSTILTVFGLIAQNEGITISALEKQIGASKGVLSRALKNKTDIQTKWLAALVENYPNYNPSWILMGKGPMFKPQTPDDLHPIAEDSSEYQLREKITVLEERIAALKEANEALKESNATLKELKLFLEKRISDLEGE</sequence>
<protein>
    <recommendedName>
        <fullName evidence="4">Bacteriophage CI repressor helix-turn-helix domain-containing protein</fullName>
    </recommendedName>
</protein>
<evidence type="ECO:0000256" key="1">
    <source>
        <dbReference type="SAM" id="Coils"/>
    </source>
</evidence>